<dbReference type="Proteomes" id="UP000515153">
    <property type="component" value="Chromosome I"/>
</dbReference>
<reference evidence="4" key="3">
    <citation type="submission" date="2025-08" db="UniProtKB">
        <authorList>
            <consortium name="RefSeq"/>
        </authorList>
    </citation>
    <scope>IDENTIFICATION</scope>
    <source>
        <strain evidence="4">NI907</strain>
    </source>
</reference>
<feature type="signal peptide" evidence="2">
    <location>
        <begin position="1"/>
        <end position="17"/>
    </location>
</feature>
<proteinExistence type="predicted"/>
<dbReference type="AlphaFoldDB" id="A0A6P8B5H8"/>
<feature type="chain" id="PRO_5027775817" evidence="2">
    <location>
        <begin position="18"/>
        <end position="164"/>
    </location>
</feature>
<evidence type="ECO:0000256" key="1">
    <source>
        <dbReference type="SAM" id="MobiDB-lite"/>
    </source>
</evidence>
<feature type="region of interest" description="Disordered" evidence="1">
    <location>
        <begin position="110"/>
        <end position="164"/>
    </location>
</feature>
<evidence type="ECO:0000313" key="4">
    <source>
        <dbReference type="RefSeq" id="XP_030982400.1"/>
    </source>
</evidence>
<gene>
    <name evidence="4" type="ORF">PgNI_05372</name>
</gene>
<evidence type="ECO:0000313" key="3">
    <source>
        <dbReference type="Proteomes" id="UP000515153"/>
    </source>
</evidence>
<dbReference type="OrthoDB" id="5230584at2759"/>
<evidence type="ECO:0000256" key="2">
    <source>
        <dbReference type="SAM" id="SignalP"/>
    </source>
</evidence>
<organism evidence="3 4">
    <name type="scientific">Pyricularia grisea</name>
    <name type="common">Crabgrass-specific blast fungus</name>
    <name type="synonym">Magnaporthe grisea</name>
    <dbReference type="NCBI Taxonomy" id="148305"/>
    <lineage>
        <taxon>Eukaryota</taxon>
        <taxon>Fungi</taxon>
        <taxon>Dikarya</taxon>
        <taxon>Ascomycota</taxon>
        <taxon>Pezizomycotina</taxon>
        <taxon>Sordariomycetes</taxon>
        <taxon>Sordariomycetidae</taxon>
        <taxon>Magnaporthales</taxon>
        <taxon>Pyriculariaceae</taxon>
        <taxon>Pyricularia</taxon>
    </lineage>
</organism>
<dbReference type="GeneID" id="41960314"/>
<dbReference type="KEGG" id="pgri:PgNI_05372"/>
<reference evidence="4" key="2">
    <citation type="submission" date="2019-10" db="EMBL/GenBank/DDBJ databases">
        <authorList>
            <consortium name="NCBI Genome Project"/>
        </authorList>
    </citation>
    <scope>NUCLEOTIDE SEQUENCE</scope>
    <source>
        <strain evidence="4">NI907</strain>
    </source>
</reference>
<feature type="compositionally biased region" description="Low complexity" evidence="1">
    <location>
        <begin position="123"/>
        <end position="145"/>
    </location>
</feature>
<dbReference type="RefSeq" id="XP_030982400.1">
    <property type="nucleotide sequence ID" value="XM_031125405.1"/>
</dbReference>
<keyword evidence="2" id="KW-0732">Signal</keyword>
<sequence length="164" mass="17470">MRFETLAIFTFASLAVANKPNPWDPLDVRPLKRCQADCVKSTLPKLGEGKFVILQTPNEYFCASPDLKTWLRDDLFPCGAISCGRKTELYAKRGMTWLRNTCPTITFTESEFASPSGQPAGEAPTGSSGAEPSSEPSGSPEATPTGSEGSEPTEGAETGSDGSE</sequence>
<name>A0A6P8B5H8_PYRGI</name>
<accession>A0A6P8B5H8</accession>
<keyword evidence="3" id="KW-1185">Reference proteome</keyword>
<reference evidence="3 4" key="1">
    <citation type="journal article" date="2019" name="Mol. Biol. Evol.">
        <title>Blast fungal genomes show frequent chromosomal changes, gene gains and losses, and effector gene turnover.</title>
        <authorList>
            <person name="Gomez Luciano L.B."/>
            <person name="Jason Tsai I."/>
            <person name="Chuma I."/>
            <person name="Tosa Y."/>
            <person name="Chen Y.H."/>
            <person name="Li J.Y."/>
            <person name="Li M.Y."/>
            <person name="Jade Lu M.Y."/>
            <person name="Nakayashiki H."/>
            <person name="Li W.H."/>
        </authorList>
    </citation>
    <scope>NUCLEOTIDE SEQUENCE [LARGE SCALE GENOMIC DNA]</scope>
    <source>
        <strain evidence="3 4">NI907</strain>
    </source>
</reference>
<protein>
    <submittedName>
        <fullName evidence="4">Uncharacterized protein</fullName>
    </submittedName>
</protein>